<dbReference type="Pfam" id="PF02518">
    <property type="entry name" value="HATPase_c"/>
    <property type="match status" value="1"/>
</dbReference>
<dbReference type="InterPro" id="IPR000014">
    <property type="entry name" value="PAS"/>
</dbReference>
<dbReference type="Pfam" id="PF08447">
    <property type="entry name" value="PAS_3"/>
    <property type="match status" value="1"/>
</dbReference>
<evidence type="ECO:0000256" key="3">
    <source>
        <dbReference type="ARBA" id="ARBA00012438"/>
    </source>
</evidence>
<dbReference type="InterPro" id="IPR004358">
    <property type="entry name" value="Sig_transdc_His_kin-like_C"/>
</dbReference>
<dbReference type="InterPro" id="IPR036097">
    <property type="entry name" value="HisK_dim/P_sf"/>
</dbReference>
<evidence type="ECO:0000256" key="1">
    <source>
        <dbReference type="ARBA" id="ARBA00000085"/>
    </source>
</evidence>
<dbReference type="CDD" id="cd00075">
    <property type="entry name" value="HATPase"/>
    <property type="match status" value="1"/>
</dbReference>
<dbReference type="InterPro" id="IPR050351">
    <property type="entry name" value="BphY/WalK/GraS-like"/>
</dbReference>
<comment type="caution">
    <text evidence="15">The sequence shown here is derived from an EMBL/GenBank/DDBJ whole genome shotgun (WGS) entry which is preliminary data.</text>
</comment>
<keyword evidence="7" id="KW-0547">Nucleotide-binding</keyword>
<dbReference type="InterPro" id="IPR035965">
    <property type="entry name" value="PAS-like_dom_sf"/>
</dbReference>
<reference evidence="16" key="1">
    <citation type="journal article" date="2019" name="Int. J. Syst. Evol. Microbiol.">
        <title>The Global Catalogue of Microorganisms (GCM) 10K type strain sequencing project: providing services to taxonomists for standard genome sequencing and annotation.</title>
        <authorList>
            <consortium name="The Broad Institute Genomics Platform"/>
            <consortium name="The Broad Institute Genome Sequencing Center for Infectious Disease"/>
            <person name="Wu L."/>
            <person name="Ma J."/>
        </authorList>
    </citation>
    <scope>NUCLEOTIDE SEQUENCE [LARGE SCALE GENOMIC DNA]</scope>
    <source>
        <strain evidence="16">KCTC 42498</strain>
    </source>
</reference>
<keyword evidence="6" id="KW-0812">Transmembrane</keyword>
<comment type="catalytic activity">
    <reaction evidence="1">
        <text>ATP + protein L-histidine = ADP + protein N-phospho-L-histidine.</text>
        <dbReference type="EC" id="2.7.13.3"/>
    </reaction>
</comment>
<keyword evidence="11" id="KW-0902">Two-component regulatory system</keyword>
<dbReference type="SUPFAM" id="SSF55785">
    <property type="entry name" value="PYP-like sensor domain (PAS domain)"/>
    <property type="match status" value="1"/>
</dbReference>
<dbReference type="SMART" id="SM00387">
    <property type="entry name" value="HATPase_c"/>
    <property type="match status" value="1"/>
</dbReference>
<evidence type="ECO:0000256" key="9">
    <source>
        <dbReference type="ARBA" id="ARBA00022840"/>
    </source>
</evidence>
<dbReference type="Proteomes" id="UP001597544">
    <property type="component" value="Unassembled WGS sequence"/>
</dbReference>
<gene>
    <name evidence="15" type="ORF">ACFSRY_06325</name>
</gene>
<dbReference type="InterPro" id="IPR003594">
    <property type="entry name" value="HATPase_dom"/>
</dbReference>
<evidence type="ECO:0000256" key="12">
    <source>
        <dbReference type="ARBA" id="ARBA00023136"/>
    </source>
</evidence>
<dbReference type="SUPFAM" id="SSF47384">
    <property type="entry name" value="Homodimeric domain of signal transducing histidine kinase"/>
    <property type="match status" value="1"/>
</dbReference>
<dbReference type="PANTHER" id="PTHR42878">
    <property type="entry name" value="TWO-COMPONENT HISTIDINE KINASE"/>
    <property type="match status" value="1"/>
</dbReference>
<dbReference type="InterPro" id="IPR013655">
    <property type="entry name" value="PAS_fold_3"/>
</dbReference>
<keyword evidence="12" id="KW-0472">Membrane</keyword>
<keyword evidence="4" id="KW-0597">Phosphoprotein</keyword>
<evidence type="ECO:0000313" key="16">
    <source>
        <dbReference type="Proteomes" id="UP001597544"/>
    </source>
</evidence>
<keyword evidence="10" id="KW-1133">Transmembrane helix</keyword>
<protein>
    <recommendedName>
        <fullName evidence="3">histidine kinase</fullName>
        <ecNumber evidence="3">2.7.13.3</ecNumber>
    </recommendedName>
</protein>
<keyword evidence="5" id="KW-0808">Transferase</keyword>
<evidence type="ECO:0000313" key="15">
    <source>
        <dbReference type="EMBL" id="MFD2513476.1"/>
    </source>
</evidence>
<sequence length="362" mass="41309">MDENIATEVFKEYMHVSSKVGFTYDVETGRFVFLSDGFEKVWQLSKQDALRNPSLLLSTIHAEDIDYLTNEYQDILKGKPGENIEFRIRQDNGEVKWLLTHVMLFNGDNGQCLITGVVDDITTLKNNISTLQKFAAKKNAILEVLSHDLAGPLANIKNLSGQLTKHLDDYKSEDITNILRIIYESSARSVRLIRDFVDQEFIESTNPGLIKIRMNLVEKLKEIVEEYVEAESLIKKKVKFIPSSKRIYVYIDQGKFMQVINNLISNGIKFTHDGGNITIELIEQEDTVMILVTDDGVGIPVEHQSELFEKFTKARRQGLKGEPTVGLGMSIIKTIVEWHGGRIWFKSKENEGTTFYIELPKK</sequence>
<evidence type="ECO:0000256" key="4">
    <source>
        <dbReference type="ARBA" id="ARBA00022553"/>
    </source>
</evidence>
<dbReference type="GO" id="GO:0005524">
    <property type="term" value="F:ATP binding"/>
    <property type="evidence" value="ECO:0007669"/>
    <property type="project" value="UniProtKB-KW"/>
</dbReference>
<keyword evidence="8" id="KW-0418">Kinase</keyword>
<feature type="domain" description="PAC" evidence="14">
    <location>
        <begin position="82"/>
        <end position="133"/>
    </location>
</feature>
<dbReference type="RefSeq" id="WP_377504175.1">
    <property type="nucleotide sequence ID" value="NZ_JBHULU010000009.1"/>
</dbReference>
<dbReference type="InterPro" id="IPR036890">
    <property type="entry name" value="HATPase_C_sf"/>
</dbReference>
<evidence type="ECO:0000256" key="6">
    <source>
        <dbReference type="ARBA" id="ARBA00022692"/>
    </source>
</evidence>
<evidence type="ECO:0000256" key="10">
    <source>
        <dbReference type="ARBA" id="ARBA00022989"/>
    </source>
</evidence>
<dbReference type="SMART" id="SM00388">
    <property type="entry name" value="HisKA"/>
    <property type="match status" value="1"/>
</dbReference>
<comment type="subcellular location">
    <subcellularLocation>
        <location evidence="2">Membrane</location>
        <topology evidence="2">Multi-pass membrane protein</topology>
    </subcellularLocation>
</comment>
<dbReference type="SUPFAM" id="SSF55874">
    <property type="entry name" value="ATPase domain of HSP90 chaperone/DNA topoisomerase II/histidine kinase"/>
    <property type="match status" value="1"/>
</dbReference>
<evidence type="ECO:0000256" key="2">
    <source>
        <dbReference type="ARBA" id="ARBA00004141"/>
    </source>
</evidence>
<evidence type="ECO:0000256" key="7">
    <source>
        <dbReference type="ARBA" id="ARBA00022741"/>
    </source>
</evidence>
<dbReference type="Gene3D" id="3.30.565.10">
    <property type="entry name" value="Histidine kinase-like ATPase, C-terminal domain"/>
    <property type="match status" value="1"/>
</dbReference>
<dbReference type="PANTHER" id="PTHR42878:SF7">
    <property type="entry name" value="SENSOR HISTIDINE KINASE GLRK"/>
    <property type="match status" value="1"/>
</dbReference>
<dbReference type="InterPro" id="IPR000700">
    <property type="entry name" value="PAS-assoc_C"/>
</dbReference>
<dbReference type="NCBIfam" id="TIGR00229">
    <property type="entry name" value="sensory_box"/>
    <property type="match status" value="1"/>
</dbReference>
<dbReference type="EC" id="2.7.13.3" evidence="3"/>
<dbReference type="Gene3D" id="1.10.287.130">
    <property type="match status" value="1"/>
</dbReference>
<keyword evidence="16" id="KW-1185">Reference proteome</keyword>
<feature type="domain" description="Histidine kinase" evidence="13">
    <location>
        <begin position="144"/>
        <end position="362"/>
    </location>
</feature>
<dbReference type="PROSITE" id="PS50113">
    <property type="entry name" value="PAC"/>
    <property type="match status" value="1"/>
</dbReference>
<dbReference type="PROSITE" id="PS50109">
    <property type="entry name" value="HIS_KIN"/>
    <property type="match status" value="1"/>
</dbReference>
<keyword evidence="9 15" id="KW-0067">ATP-binding</keyword>
<dbReference type="InterPro" id="IPR005467">
    <property type="entry name" value="His_kinase_dom"/>
</dbReference>
<dbReference type="InterPro" id="IPR003661">
    <property type="entry name" value="HisK_dim/P_dom"/>
</dbReference>
<evidence type="ECO:0000256" key="5">
    <source>
        <dbReference type="ARBA" id="ARBA00022679"/>
    </source>
</evidence>
<dbReference type="EMBL" id="JBHULU010000009">
    <property type="protein sequence ID" value="MFD2513476.1"/>
    <property type="molecule type" value="Genomic_DNA"/>
</dbReference>
<dbReference type="PRINTS" id="PR00344">
    <property type="entry name" value="BCTRLSENSOR"/>
</dbReference>
<name>A0ABW5IIL7_9BACT</name>
<proteinExistence type="predicted"/>
<evidence type="ECO:0000259" key="13">
    <source>
        <dbReference type="PROSITE" id="PS50109"/>
    </source>
</evidence>
<evidence type="ECO:0000256" key="11">
    <source>
        <dbReference type="ARBA" id="ARBA00023012"/>
    </source>
</evidence>
<evidence type="ECO:0000256" key="8">
    <source>
        <dbReference type="ARBA" id="ARBA00022777"/>
    </source>
</evidence>
<organism evidence="15 16">
    <name type="scientific">Pontibacter locisalis</name>
    <dbReference type="NCBI Taxonomy" id="1719035"/>
    <lineage>
        <taxon>Bacteria</taxon>
        <taxon>Pseudomonadati</taxon>
        <taxon>Bacteroidota</taxon>
        <taxon>Cytophagia</taxon>
        <taxon>Cytophagales</taxon>
        <taxon>Hymenobacteraceae</taxon>
        <taxon>Pontibacter</taxon>
    </lineage>
</organism>
<dbReference type="CDD" id="cd00130">
    <property type="entry name" value="PAS"/>
    <property type="match status" value="1"/>
</dbReference>
<accession>A0ABW5IIL7</accession>
<dbReference type="Gene3D" id="3.30.450.20">
    <property type="entry name" value="PAS domain"/>
    <property type="match status" value="1"/>
</dbReference>
<evidence type="ECO:0000259" key="14">
    <source>
        <dbReference type="PROSITE" id="PS50113"/>
    </source>
</evidence>